<sequence length="232" mass="25952">MGSDFRATRDCDRPVRTVGRVGRQVGRETRKAFMSTGVLIVLILLIVAAVVTGAVALNRRAAGAHGPRNLKRHFGPEYDRVLARHDGDTKAADHELAERLQRHGELREQPLEPAERERFTARWAAAQEQFVESPHQAVADADLLLSELAGARGFPVGGEYEEQFAALSVHHAEHVHGYRRVHSAAHEERADTEEMRTAMIEARAFFDDLVDEGERPRQKSKSRLNKLQLKGS</sequence>
<feature type="region of interest" description="Disordered" evidence="1">
    <location>
        <begin position="211"/>
        <end position="232"/>
    </location>
</feature>
<dbReference type="AlphaFoldDB" id="A0A6B3BR37"/>
<evidence type="ECO:0000256" key="1">
    <source>
        <dbReference type="SAM" id="MobiDB-lite"/>
    </source>
</evidence>
<keyword evidence="2" id="KW-1133">Transmembrane helix</keyword>
<evidence type="ECO:0000313" key="3">
    <source>
        <dbReference type="EMBL" id="NEC86780.1"/>
    </source>
</evidence>
<evidence type="ECO:0000256" key="2">
    <source>
        <dbReference type="SAM" id="Phobius"/>
    </source>
</evidence>
<proteinExistence type="predicted"/>
<evidence type="ECO:0008006" key="4">
    <source>
        <dbReference type="Google" id="ProtNLM"/>
    </source>
</evidence>
<protein>
    <recommendedName>
        <fullName evidence="4">Secreted protein</fullName>
    </recommendedName>
</protein>
<gene>
    <name evidence="3" type="ORF">G3I71_13330</name>
</gene>
<feature type="transmembrane region" description="Helical" evidence="2">
    <location>
        <begin position="32"/>
        <end position="57"/>
    </location>
</feature>
<keyword evidence="2" id="KW-0472">Membrane</keyword>
<comment type="caution">
    <text evidence="3">The sequence shown here is derived from an EMBL/GenBank/DDBJ whole genome shotgun (WGS) entry which is preliminary data.</text>
</comment>
<dbReference type="EMBL" id="JAAGLU010000009">
    <property type="protein sequence ID" value="NEC86780.1"/>
    <property type="molecule type" value="Genomic_DNA"/>
</dbReference>
<name>A0A6B3BR37_9ACTN</name>
<reference evidence="3" key="1">
    <citation type="submission" date="2020-01" db="EMBL/GenBank/DDBJ databases">
        <title>Insect and environment-associated Actinomycetes.</title>
        <authorList>
            <person name="Currrie C."/>
            <person name="Chevrette M."/>
            <person name="Carlson C."/>
            <person name="Stubbendieck R."/>
            <person name="Wendt-Pienkowski E."/>
        </authorList>
    </citation>
    <scope>NUCLEOTIDE SEQUENCE</scope>
    <source>
        <strain evidence="3">SID12501</strain>
    </source>
</reference>
<accession>A0A6B3BR37</accession>
<keyword evidence="2" id="KW-0812">Transmembrane</keyword>
<organism evidence="3">
    <name type="scientific">Streptomyces sp. SID12501</name>
    <dbReference type="NCBI Taxonomy" id="2706042"/>
    <lineage>
        <taxon>Bacteria</taxon>
        <taxon>Bacillati</taxon>
        <taxon>Actinomycetota</taxon>
        <taxon>Actinomycetes</taxon>
        <taxon>Kitasatosporales</taxon>
        <taxon>Streptomycetaceae</taxon>
        <taxon>Streptomyces</taxon>
    </lineage>
</organism>